<evidence type="ECO:0000313" key="4">
    <source>
        <dbReference type="Proteomes" id="UP000254807"/>
    </source>
</evidence>
<accession>A0A376H163</accession>
<feature type="transmembrane region" description="Helical" evidence="1">
    <location>
        <begin position="48"/>
        <end position="68"/>
    </location>
</feature>
<dbReference type="RefSeq" id="WP_060814709.1">
    <property type="nucleotide sequence ID" value="NZ_JARPZN010000026.1"/>
</dbReference>
<keyword evidence="4" id="KW-1185">Reference proteome</keyword>
<dbReference type="EMBL" id="JARPZN010000026">
    <property type="protein sequence ID" value="MDT2691984.1"/>
    <property type="molecule type" value="Genomic_DNA"/>
</dbReference>
<dbReference type="OrthoDB" id="10001509at2"/>
<reference evidence="3 4" key="1">
    <citation type="submission" date="2018-06" db="EMBL/GenBank/DDBJ databases">
        <authorList>
            <consortium name="Pathogen Informatics"/>
            <person name="Doyle S."/>
        </authorList>
    </citation>
    <scope>NUCLEOTIDE SEQUENCE [LARGE SCALE GENOMIC DNA]</scope>
    <source>
        <strain evidence="3 4">NCTC12360</strain>
    </source>
</reference>
<evidence type="ECO:0000313" key="3">
    <source>
        <dbReference type="EMBL" id="STD82138.1"/>
    </source>
</evidence>
<feature type="transmembrane region" description="Helical" evidence="1">
    <location>
        <begin position="80"/>
        <end position="105"/>
    </location>
</feature>
<gene>
    <name evidence="3" type="ORF">NCTC12360_00557</name>
    <name evidence="2" type="ORF">P7E30_17585</name>
</gene>
<evidence type="ECO:0000313" key="2">
    <source>
        <dbReference type="EMBL" id="MDT2691984.1"/>
    </source>
</evidence>
<proteinExistence type="predicted"/>
<dbReference type="Proteomes" id="UP001183682">
    <property type="component" value="Unassembled WGS sequence"/>
</dbReference>
<reference evidence="2" key="2">
    <citation type="submission" date="2023-03" db="EMBL/GenBank/DDBJ databases">
        <authorList>
            <person name="Shen W."/>
            <person name="Cai J."/>
        </authorList>
    </citation>
    <scope>NUCLEOTIDE SEQUENCE</scope>
    <source>
        <strain evidence="2">K69-2</strain>
    </source>
</reference>
<sequence length="107" mass="12059">MKKMVGIVPFLLLIWLHLGYGTFGKISVFHQSFMTLSNFMDRVVQNNPASILILFLGIPVLSIVGCYYSLYNVKSNYQKIIFGVMVLVSIISFGFFLLITLMGLANQ</sequence>
<keyword evidence="1" id="KW-0812">Transmembrane</keyword>
<evidence type="ECO:0000256" key="1">
    <source>
        <dbReference type="SAM" id="Phobius"/>
    </source>
</evidence>
<protein>
    <submittedName>
        <fullName evidence="3">Uncharacterized protein</fullName>
    </submittedName>
</protein>
<name>A0A376H163_ENTGA</name>
<keyword evidence="1" id="KW-1133">Transmembrane helix</keyword>
<organism evidence="3 4">
    <name type="scientific">Enterococcus gallinarum</name>
    <dbReference type="NCBI Taxonomy" id="1353"/>
    <lineage>
        <taxon>Bacteria</taxon>
        <taxon>Bacillati</taxon>
        <taxon>Bacillota</taxon>
        <taxon>Bacilli</taxon>
        <taxon>Lactobacillales</taxon>
        <taxon>Enterococcaceae</taxon>
        <taxon>Enterococcus</taxon>
    </lineage>
</organism>
<dbReference type="Proteomes" id="UP000254807">
    <property type="component" value="Unassembled WGS sequence"/>
</dbReference>
<dbReference type="AlphaFoldDB" id="A0A376H163"/>
<dbReference type="EMBL" id="UFYW01000001">
    <property type="protein sequence ID" value="STD82138.1"/>
    <property type="molecule type" value="Genomic_DNA"/>
</dbReference>
<keyword evidence="1" id="KW-0472">Membrane</keyword>